<organism evidence="2 3">
    <name type="scientific">Stylosanthes scabra</name>
    <dbReference type="NCBI Taxonomy" id="79078"/>
    <lineage>
        <taxon>Eukaryota</taxon>
        <taxon>Viridiplantae</taxon>
        <taxon>Streptophyta</taxon>
        <taxon>Embryophyta</taxon>
        <taxon>Tracheophyta</taxon>
        <taxon>Spermatophyta</taxon>
        <taxon>Magnoliopsida</taxon>
        <taxon>eudicotyledons</taxon>
        <taxon>Gunneridae</taxon>
        <taxon>Pentapetalae</taxon>
        <taxon>rosids</taxon>
        <taxon>fabids</taxon>
        <taxon>Fabales</taxon>
        <taxon>Fabaceae</taxon>
        <taxon>Papilionoideae</taxon>
        <taxon>50 kb inversion clade</taxon>
        <taxon>dalbergioids sensu lato</taxon>
        <taxon>Dalbergieae</taxon>
        <taxon>Pterocarpus clade</taxon>
        <taxon>Stylosanthes</taxon>
    </lineage>
</organism>
<evidence type="ECO:0000256" key="1">
    <source>
        <dbReference type="SAM" id="MobiDB-lite"/>
    </source>
</evidence>
<dbReference type="EMBL" id="JASCZI010213159">
    <property type="protein sequence ID" value="MED6200914.1"/>
    <property type="molecule type" value="Genomic_DNA"/>
</dbReference>
<feature type="region of interest" description="Disordered" evidence="1">
    <location>
        <begin position="90"/>
        <end position="133"/>
    </location>
</feature>
<evidence type="ECO:0000313" key="3">
    <source>
        <dbReference type="Proteomes" id="UP001341840"/>
    </source>
</evidence>
<gene>
    <name evidence="2" type="ORF">PIB30_089983</name>
</gene>
<evidence type="ECO:0000313" key="2">
    <source>
        <dbReference type="EMBL" id="MED6200914.1"/>
    </source>
</evidence>
<proteinExistence type="predicted"/>
<accession>A0ABU6XT66</accession>
<sequence>MGWGFSFRIFQAFQVQVRAWKVGEAFFRRVWFSFSTDESSVVFCRRISEVCPEYVVGFRALCNGLGLRRFQSVNKVEPLGYMKNEEMKLEEQKGRKLEHSARAPMPRHGVQSSNPGVAHPRLGVAQQASSTPK</sequence>
<protein>
    <submittedName>
        <fullName evidence="2">Uncharacterized protein</fullName>
    </submittedName>
</protein>
<dbReference type="Proteomes" id="UP001341840">
    <property type="component" value="Unassembled WGS sequence"/>
</dbReference>
<comment type="caution">
    <text evidence="2">The sequence shown here is derived from an EMBL/GenBank/DDBJ whole genome shotgun (WGS) entry which is preliminary data.</text>
</comment>
<feature type="compositionally biased region" description="Basic and acidic residues" evidence="1">
    <location>
        <begin position="90"/>
        <end position="101"/>
    </location>
</feature>
<name>A0ABU6XT66_9FABA</name>
<feature type="non-terminal residue" evidence="2">
    <location>
        <position position="133"/>
    </location>
</feature>
<reference evidence="2 3" key="1">
    <citation type="journal article" date="2023" name="Plants (Basel)">
        <title>Bridging the Gap: Combining Genomics and Transcriptomics Approaches to Understand Stylosanthes scabra, an Orphan Legume from the Brazilian Caatinga.</title>
        <authorList>
            <person name="Ferreira-Neto J.R.C."/>
            <person name="da Silva M.D."/>
            <person name="Binneck E."/>
            <person name="de Melo N.F."/>
            <person name="da Silva R.H."/>
            <person name="de Melo A.L.T.M."/>
            <person name="Pandolfi V."/>
            <person name="Bustamante F.O."/>
            <person name="Brasileiro-Vidal A.C."/>
            <person name="Benko-Iseppon A.M."/>
        </authorList>
    </citation>
    <scope>NUCLEOTIDE SEQUENCE [LARGE SCALE GENOMIC DNA]</scope>
    <source>
        <tissue evidence="2">Leaves</tissue>
    </source>
</reference>
<keyword evidence="3" id="KW-1185">Reference proteome</keyword>